<organism evidence="2 3">
    <name type="scientific">Panicum virgatum</name>
    <name type="common">Blackwell switchgrass</name>
    <dbReference type="NCBI Taxonomy" id="38727"/>
    <lineage>
        <taxon>Eukaryota</taxon>
        <taxon>Viridiplantae</taxon>
        <taxon>Streptophyta</taxon>
        <taxon>Embryophyta</taxon>
        <taxon>Tracheophyta</taxon>
        <taxon>Spermatophyta</taxon>
        <taxon>Magnoliopsida</taxon>
        <taxon>Liliopsida</taxon>
        <taxon>Poales</taxon>
        <taxon>Poaceae</taxon>
        <taxon>PACMAD clade</taxon>
        <taxon>Panicoideae</taxon>
        <taxon>Panicodae</taxon>
        <taxon>Paniceae</taxon>
        <taxon>Panicinae</taxon>
        <taxon>Panicum</taxon>
        <taxon>Panicum sect. Hiantes</taxon>
    </lineage>
</organism>
<accession>A0A8T0R725</accession>
<evidence type="ECO:0000313" key="3">
    <source>
        <dbReference type="Proteomes" id="UP000823388"/>
    </source>
</evidence>
<feature type="region of interest" description="Disordered" evidence="1">
    <location>
        <begin position="25"/>
        <end position="51"/>
    </location>
</feature>
<name>A0A8T0R725_PANVG</name>
<sequence length="63" mass="6683">MADHFQFPSRPISFVASGSLAPAATVGWGSSSRPGRQPHPTREPIQSPRTTTVAQIALLLSPD</sequence>
<proteinExistence type="predicted"/>
<keyword evidence="3" id="KW-1185">Reference proteome</keyword>
<reference evidence="2" key="1">
    <citation type="submission" date="2020-05" db="EMBL/GenBank/DDBJ databases">
        <title>WGS assembly of Panicum virgatum.</title>
        <authorList>
            <person name="Lovell J.T."/>
            <person name="Jenkins J."/>
            <person name="Shu S."/>
            <person name="Juenger T.E."/>
            <person name="Schmutz J."/>
        </authorList>
    </citation>
    <scope>NUCLEOTIDE SEQUENCE</scope>
    <source>
        <strain evidence="2">AP13</strain>
    </source>
</reference>
<dbReference type="Proteomes" id="UP000823388">
    <property type="component" value="Chromosome 6K"/>
</dbReference>
<protein>
    <submittedName>
        <fullName evidence="2">Uncharacterized protein</fullName>
    </submittedName>
</protein>
<comment type="caution">
    <text evidence="2">The sequence shown here is derived from an EMBL/GenBank/DDBJ whole genome shotgun (WGS) entry which is preliminary data.</text>
</comment>
<dbReference type="AlphaFoldDB" id="A0A8T0R725"/>
<evidence type="ECO:0000313" key="2">
    <source>
        <dbReference type="EMBL" id="KAG2581501.1"/>
    </source>
</evidence>
<dbReference type="EMBL" id="CM029047">
    <property type="protein sequence ID" value="KAG2581501.1"/>
    <property type="molecule type" value="Genomic_DNA"/>
</dbReference>
<gene>
    <name evidence="2" type="ORF">PVAP13_6KG038435</name>
</gene>
<evidence type="ECO:0000256" key="1">
    <source>
        <dbReference type="SAM" id="MobiDB-lite"/>
    </source>
</evidence>